<protein>
    <recommendedName>
        <fullName evidence="2">Adenylyltransferase AadA C-terminal domain-containing protein</fullName>
    </recommendedName>
</protein>
<evidence type="ECO:0000313" key="3">
    <source>
        <dbReference type="EMBL" id="PZG02783.1"/>
    </source>
</evidence>
<dbReference type="EMBL" id="POUB01000004">
    <property type="protein sequence ID" value="PZG02783.1"/>
    <property type="molecule type" value="Genomic_DNA"/>
</dbReference>
<evidence type="ECO:0000313" key="4">
    <source>
        <dbReference type="Proteomes" id="UP000248749"/>
    </source>
</evidence>
<sequence>MRGVGSTDDAWLWPAVRPFGDAGKAQHDRALLDTRNVIVTLARIRTTLATGGIRSKDAAADFVLDRLPAAHRPVLADDARAIYRGLAAETWDALRDRVRRHAAH</sequence>
<dbReference type="Pfam" id="PF13427">
    <property type="entry name" value="AadA_C"/>
    <property type="match status" value="1"/>
</dbReference>
<organism evidence="3 4">
    <name type="scientific">Micromonospora deserti</name>
    <dbReference type="NCBI Taxonomy" id="2070366"/>
    <lineage>
        <taxon>Bacteria</taxon>
        <taxon>Bacillati</taxon>
        <taxon>Actinomycetota</taxon>
        <taxon>Actinomycetes</taxon>
        <taxon>Micromonosporales</taxon>
        <taxon>Micromonosporaceae</taxon>
        <taxon>Micromonospora</taxon>
    </lineage>
</organism>
<accession>A0A2W2CWA0</accession>
<reference evidence="3 4" key="1">
    <citation type="submission" date="2018-01" db="EMBL/GenBank/DDBJ databases">
        <title>Draft genome sequence of Salinispora sp. 13K206.</title>
        <authorList>
            <person name="Sahin N."/>
            <person name="Saygin H."/>
            <person name="Ay H."/>
        </authorList>
    </citation>
    <scope>NUCLEOTIDE SEQUENCE [LARGE SCALE GENOMIC DNA]</scope>
    <source>
        <strain evidence="3 4">13K206</strain>
    </source>
</reference>
<evidence type="ECO:0000259" key="2">
    <source>
        <dbReference type="Pfam" id="PF13427"/>
    </source>
</evidence>
<name>A0A2W2CWA0_9ACTN</name>
<feature type="domain" description="Adenylyltransferase AadA C-terminal" evidence="2">
    <location>
        <begin position="30"/>
        <end position="103"/>
    </location>
</feature>
<keyword evidence="4" id="KW-1185">Reference proteome</keyword>
<keyword evidence="1" id="KW-0808">Transferase</keyword>
<dbReference type="GO" id="GO:0016740">
    <property type="term" value="F:transferase activity"/>
    <property type="evidence" value="ECO:0007669"/>
    <property type="project" value="UniProtKB-KW"/>
</dbReference>
<gene>
    <name evidence="3" type="ORF">C1I99_01180</name>
</gene>
<comment type="caution">
    <text evidence="3">The sequence shown here is derived from an EMBL/GenBank/DDBJ whole genome shotgun (WGS) entry which is preliminary data.</text>
</comment>
<dbReference type="OrthoDB" id="7058480at2"/>
<proteinExistence type="predicted"/>
<evidence type="ECO:0000256" key="1">
    <source>
        <dbReference type="ARBA" id="ARBA00022679"/>
    </source>
</evidence>
<dbReference type="InterPro" id="IPR025184">
    <property type="entry name" value="AadA_C"/>
</dbReference>
<dbReference type="AlphaFoldDB" id="A0A2W2CWA0"/>
<dbReference type="Proteomes" id="UP000248749">
    <property type="component" value="Unassembled WGS sequence"/>
</dbReference>